<gene>
    <name evidence="1" type="ORF">F4556_007611</name>
</gene>
<comment type="caution">
    <text evidence="1">The sequence shown here is derived from an EMBL/GenBank/DDBJ whole genome shotgun (WGS) entry which is preliminary data.</text>
</comment>
<reference evidence="1 2" key="1">
    <citation type="submission" date="2020-08" db="EMBL/GenBank/DDBJ databases">
        <title>Sequencing the genomes of 1000 actinobacteria strains.</title>
        <authorList>
            <person name="Klenk H.-P."/>
        </authorList>
    </citation>
    <scope>NUCLEOTIDE SEQUENCE [LARGE SCALE GENOMIC DNA]</scope>
    <source>
        <strain evidence="1 2">DSM 44786</strain>
    </source>
</reference>
<dbReference type="AlphaFoldDB" id="A0A7W7WLM1"/>
<evidence type="ECO:0000313" key="1">
    <source>
        <dbReference type="EMBL" id="MBB4951957.1"/>
    </source>
</evidence>
<keyword evidence="2" id="KW-1185">Reference proteome</keyword>
<name>A0A7W7WLM1_9ACTN</name>
<dbReference type="Proteomes" id="UP000573327">
    <property type="component" value="Unassembled WGS sequence"/>
</dbReference>
<evidence type="ECO:0000313" key="2">
    <source>
        <dbReference type="Proteomes" id="UP000573327"/>
    </source>
</evidence>
<dbReference type="RefSeq" id="WP_184926056.1">
    <property type="nucleotide sequence ID" value="NZ_JACHJR010000003.1"/>
</dbReference>
<proteinExistence type="predicted"/>
<accession>A0A7W7WLM1</accession>
<protein>
    <submittedName>
        <fullName evidence="1">Uncharacterized protein</fullName>
    </submittedName>
</protein>
<organism evidence="1 2">
    <name type="scientific">Kitasatospora gansuensis</name>
    <dbReference type="NCBI Taxonomy" id="258050"/>
    <lineage>
        <taxon>Bacteria</taxon>
        <taxon>Bacillati</taxon>
        <taxon>Actinomycetota</taxon>
        <taxon>Actinomycetes</taxon>
        <taxon>Kitasatosporales</taxon>
        <taxon>Streptomycetaceae</taxon>
        <taxon>Kitasatospora</taxon>
    </lineage>
</organism>
<dbReference type="EMBL" id="JACHJR010000003">
    <property type="protein sequence ID" value="MBB4951957.1"/>
    <property type="molecule type" value="Genomic_DNA"/>
</dbReference>
<sequence>MDQDEPAATVESLLAAMKLDVAVSWVCWTCQVQGRFAHPNIDSARHDAAGHAIGVHRERLALMQIALITVSEEGRAARRLPEDLQEVPLVPRVERWDDMPPLTGLQQMLVCDALGCDPQSRHRRKLQAEWDAAVGQARQEERAAARPVVLRPV</sequence>